<dbReference type="InterPro" id="IPR044398">
    <property type="entry name" value="Globin-sensor_dom"/>
</dbReference>
<dbReference type="Pfam" id="PF11563">
    <property type="entry name" value="Protoglobin"/>
    <property type="match status" value="1"/>
</dbReference>
<dbReference type="Gene3D" id="1.10.490.10">
    <property type="entry name" value="Globins"/>
    <property type="match status" value="1"/>
</dbReference>
<evidence type="ECO:0000256" key="3">
    <source>
        <dbReference type="PROSITE-ProRule" id="PRU00284"/>
    </source>
</evidence>
<keyword evidence="7" id="KW-1185">Reference proteome</keyword>
<dbReference type="GO" id="GO:0006935">
    <property type="term" value="P:chemotaxis"/>
    <property type="evidence" value="ECO:0007669"/>
    <property type="project" value="InterPro"/>
</dbReference>
<feature type="domain" description="Methyl-accepting transducer" evidence="5">
    <location>
        <begin position="227"/>
        <end position="444"/>
    </location>
</feature>
<feature type="compositionally biased region" description="Low complexity" evidence="4">
    <location>
        <begin position="14"/>
        <end position="27"/>
    </location>
</feature>
<feature type="compositionally biased region" description="Polar residues" evidence="4">
    <location>
        <begin position="1"/>
        <end position="13"/>
    </location>
</feature>
<dbReference type="Proteomes" id="UP000574133">
    <property type="component" value="Unassembled WGS sequence"/>
</dbReference>
<dbReference type="InterPro" id="IPR009050">
    <property type="entry name" value="Globin-like_sf"/>
</dbReference>
<dbReference type="SMART" id="SM00283">
    <property type="entry name" value="MA"/>
    <property type="match status" value="1"/>
</dbReference>
<dbReference type="SUPFAM" id="SSF58104">
    <property type="entry name" value="Methyl-accepting chemotaxis protein (MCP) signaling domain"/>
    <property type="match status" value="1"/>
</dbReference>
<dbReference type="SUPFAM" id="SSF46458">
    <property type="entry name" value="Globin-like"/>
    <property type="match status" value="1"/>
</dbReference>
<dbReference type="InterPro" id="IPR004090">
    <property type="entry name" value="Chemotax_Me-accpt_rcpt"/>
</dbReference>
<dbReference type="Gene3D" id="1.10.287.950">
    <property type="entry name" value="Methyl-accepting chemotaxis protein"/>
    <property type="match status" value="1"/>
</dbReference>
<dbReference type="GO" id="GO:0007165">
    <property type="term" value="P:signal transduction"/>
    <property type="evidence" value="ECO:0007669"/>
    <property type="project" value="UniProtKB-KW"/>
</dbReference>
<name>A0A841TCJ6_9BACL</name>
<dbReference type="PRINTS" id="PR00260">
    <property type="entry name" value="CHEMTRNSDUCR"/>
</dbReference>
<evidence type="ECO:0000256" key="1">
    <source>
        <dbReference type="ARBA" id="ARBA00023224"/>
    </source>
</evidence>
<sequence length="450" mass="49430">MTSLLTKTKQKWTGSFGNSASSGSNRSSALGRFEQSLQGKEEVLQPPAEIQERYDYLKFNDKSRAISADAQEAIAAHMPAIFDKIFLEYEHPGFIGFFKDPAGNWVAAREEIEGYLLSCLSNKLGAAEMDLIEQAGQLYVHTQVQIAWYTAVWDKFLIEILPLLAEKYKDSQVLARVTQEVLRYISIQRQVVLDKFKQSLDQNLADNQQKVKDDFKGRVGEVVENFAAMSEQSGASSQQMLAQMEQIRVNADEGARLSQESNVLSNKGKNQLDETISSMKTIEENTLKVDSSMANLQKTASSIRDLSATIAEIASQTHLLSLNASIEAARAGEQGRGFAVVAQEVKKLAEESRVAAEEVSNLAANTSKQFEEVTSRVKGIQASVSECNQSLSHTENAFEGILNGSAKSNEQIQLIQTEVAQMTVVVEEIAKVAGEVAATAERLNTAVKAF</sequence>
<accession>A0A841TCJ6</accession>
<evidence type="ECO:0000313" key="6">
    <source>
        <dbReference type="EMBL" id="MBB6677088.1"/>
    </source>
</evidence>
<dbReference type="GO" id="GO:0016020">
    <property type="term" value="C:membrane"/>
    <property type="evidence" value="ECO:0007669"/>
    <property type="project" value="InterPro"/>
</dbReference>
<organism evidence="6 7">
    <name type="scientific">Cohnella lubricantis</name>
    <dbReference type="NCBI Taxonomy" id="2163172"/>
    <lineage>
        <taxon>Bacteria</taxon>
        <taxon>Bacillati</taxon>
        <taxon>Bacillota</taxon>
        <taxon>Bacilli</taxon>
        <taxon>Bacillales</taxon>
        <taxon>Paenibacillaceae</taxon>
        <taxon>Cohnella</taxon>
    </lineage>
</organism>
<reference evidence="6 7" key="1">
    <citation type="submission" date="2020-08" db="EMBL/GenBank/DDBJ databases">
        <title>Cohnella phylogeny.</title>
        <authorList>
            <person name="Dunlap C."/>
        </authorList>
    </citation>
    <scope>NUCLEOTIDE SEQUENCE [LARGE SCALE GENOMIC DNA]</scope>
    <source>
        <strain evidence="6 7">DSM 103658</strain>
    </source>
</reference>
<dbReference type="PROSITE" id="PS50111">
    <property type="entry name" value="CHEMOTAXIS_TRANSDUC_2"/>
    <property type="match status" value="1"/>
</dbReference>
<keyword evidence="1 3" id="KW-0807">Transducer</keyword>
<dbReference type="Pfam" id="PF00015">
    <property type="entry name" value="MCPsignal"/>
    <property type="match status" value="1"/>
</dbReference>
<comment type="similarity">
    <text evidence="2">Belongs to the methyl-accepting chemotaxis (MCP) protein family.</text>
</comment>
<dbReference type="GO" id="GO:0004888">
    <property type="term" value="F:transmembrane signaling receptor activity"/>
    <property type="evidence" value="ECO:0007669"/>
    <property type="project" value="InterPro"/>
</dbReference>
<dbReference type="EMBL" id="JACJVN010000027">
    <property type="protein sequence ID" value="MBB6677088.1"/>
    <property type="molecule type" value="Genomic_DNA"/>
</dbReference>
<dbReference type="GO" id="GO:0019825">
    <property type="term" value="F:oxygen binding"/>
    <property type="evidence" value="ECO:0007669"/>
    <property type="project" value="InterPro"/>
</dbReference>
<evidence type="ECO:0000256" key="2">
    <source>
        <dbReference type="ARBA" id="ARBA00029447"/>
    </source>
</evidence>
<proteinExistence type="inferred from homology"/>
<gene>
    <name evidence="6" type="ORF">H4Q31_07085</name>
</gene>
<evidence type="ECO:0000313" key="7">
    <source>
        <dbReference type="Proteomes" id="UP000574133"/>
    </source>
</evidence>
<evidence type="ECO:0000256" key="4">
    <source>
        <dbReference type="SAM" id="MobiDB-lite"/>
    </source>
</evidence>
<comment type="caution">
    <text evidence="6">The sequence shown here is derived from an EMBL/GenBank/DDBJ whole genome shotgun (WGS) entry which is preliminary data.</text>
</comment>
<dbReference type="RefSeq" id="WP_185178374.1">
    <property type="nucleotide sequence ID" value="NZ_CBCSEP010000001.1"/>
</dbReference>
<dbReference type="PANTHER" id="PTHR32089:SF118">
    <property type="entry name" value="HEME-BASED AEROTACTIC TRANSDUCER HEMAT"/>
    <property type="match status" value="1"/>
</dbReference>
<dbReference type="PANTHER" id="PTHR32089">
    <property type="entry name" value="METHYL-ACCEPTING CHEMOTAXIS PROTEIN MCPB"/>
    <property type="match status" value="1"/>
</dbReference>
<dbReference type="InterPro" id="IPR012292">
    <property type="entry name" value="Globin/Proto"/>
</dbReference>
<dbReference type="AlphaFoldDB" id="A0A841TCJ6"/>
<dbReference type="GO" id="GO:0020037">
    <property type="term" value="F:heme binding"/>
    <property type="evidence" value="ECO:0007669"/>
    <property type="project" value="InterPro"/>
</dbReference>
<protein>
    <recommendedName>
        <fullName evidence="5">Methyl-accepting transducer domain-containing protein</fullName>
    </recommendedName>
</protein>
<dbReference type="InterPro" id="IPR004089">
    <property type="entry name" value="MCPsignal_dom"/>
</dbReference>
<feature type="region of interest" description="Disordered" evidence="4">
    <location>
        <begin position="1"/>
        <end position="27"/>
    </location>
</feature>
<evidence type="ECO:0000259" key="5">
    <source>
        <dbReference type="PROSITE" id="PS50111"/>
    </source>
</evidence>